<accession>A0AAE3G4I6</accession>
<organism evidence="2 3">
    <name type="scientific">Natronocella acetinitrilica</name>
    <dbReference type="NCBI Taxonomy" id="414046"/>
    <lineage>
        <taxon>Bacteria</taxon>
        <taxon>Pseudomonadati</taxon>
        <taxon>Pseudomonadota</taxon>
        <taxon>Gammaproteobacteria</taxon>
        <taxon>Chromatiales</taxon>
        <taxon>Ectothiorhodospiraceae</taxon>
        <taxon>Natronocella</taxon>
    </lineage>
</organism>
<evidence type="ECO:0000313" key="2">
    <source>
        <dbReference type="EMBL" id="MCP1675242.1"/>
    </source>
</evidence>
<dbReference type="Proteomes" id="UP001205843">
    <property type="component" value="Unassembled WGS sequence"/>
</dbReference>
<proteinExistence type="predicted"/>
<comment type="caution">
    <text evidence="2">The sequence shown here is derived from an EMBL/GenBank/DDBJ whole genome shotgun (WGS) entry which is preliminary data.</text>
</comment>
<name>A0AAE3G4I6_9GAMM</name>
<protein>
    <submittedName>
        <fullName evidence="2">Uncharacterized protein</fullName>
    </submittedName>
</protein>
<dbReference type="AlphaFoldDB" id="A0AAE3G4I6"/>
<reference evidence="2" key="1">
    <citation type="submission" date="2022-03" db="EMBL/GenBank/DDBJ databases">
        <title>Genomic Encyclopedia of Type Strains, Phase III (KMG-III): the genomes of soil and plant-associated and newly described type strains.</title>
        <authorList>
            <person name="Whitman W."/>
        </authorList>
    </citation>
    <scope>NUCLEOTIDE SEQUENCE</scope>
    <source>
        <strain evidence="2">ANL 6-2</strain>
    </source>
</reference>
<feature type="compositionally biased region" description="Polar residues" evidence="1">
    <location>
        <begin position="56"/>
        <end position="65"/>
    </location>
</feature>
<evidence type="ECO:0000256" key="1">
    <source>
        <dbReference type="SAM" id="MobiDB-lite"/>
    </source>
</evidence>
<gene>
    <name evidence="2" type="ORF">J2T57_002390</name>
</gene>
<feature type="region of interest" description="Disordered" evidence="1">
    <location>
        <begin position="33"/>
        <end position="65"/>
    </location>
</feature>
<sequence length="65" mass="7243">MPQHACPPPGRFRLDTPAASLFADRWFKPEAAGNVFSSRQRPASRHPARRSAVTPAESTIFQRNP</sequence>
<keyword evidence="3" id="KW-1185">Reference proteome</keyword>
<dbReference type="EMBL" id="JALJXV010000005">
    <property type="protein sequence ID" value="MCP1675242.1"/>
    <property type="molecule type" value="Genomic_DNA"/>
</dbReference>
<evidence type="ECO:0000313" key="3">
    <source>
        <dbReference type="Proteomes" id="UP001205843"/>
    </source>
</evidence>